<dbReference type="GeneID" id="78127634"/>
<evidence type="ECO:0000313" key="2">
    <source>
        <dbReference type="EMBL" id="KAE8127432.1"/>
    </source>
</evidence>
<organism evidence="2 3">
    <name type="scientific">Bifidobacterium tibiigranuli</name>
    <dbReference type="NCBI Taxonomy" id="2172043"/>
    <lineage>
        <taxon>Bacteria</taxon>
        <taxon>Bacillati</taxon>
        <taxon>Actinomycetota</taxon>
        <taxon>Actinomycetes</taxon>
        <taxon>Bifidobacteriales</taxon>
        <taxon>Bifidobacteriaceae</taxon>
        <taxon>Bifidobacterium</taxon>
    </lineage>
</organism>
<keyword evidence="1" id="KW-0472">Membrane</keyword>
<keyword evidence="1" id="KW-0812">Transmembrane</keyword>
<sequence>MSVIIGAYVAAMMCIHAAKFLSKKSRQLSVLMLLVAWVILSCVVGFRSWEVGIDSNQYAAQFSVFNIKQLTLRDYLAPGYTLLQFLLRLIGFNQYQYLFLVMAALTFYFLLVAIWRQSKMPSLTLFILLCFGNPLEAANQYRQFLSLCIIFFAMQFLDKDKYLEFYLLIFVASSFHISALICLLIPFFSKKKHNSLSVITKIMLSLPFFYLAIPIFKFVMNRIPYVQNYVGSQFDTATSMDNVFAFLFRLLILVWVLNYQRNKENVSSPSLGALEYGIVVQSLAVSLPVLSRLPFYGVQFASLLIPDCLYERDKRKSDSTYASLFFLIVLFLIYFIILYFQKDYQLIDYSFYWQAPSDPTAILF</sequence>
<reference evidence="2 3" key="1">
    <citation type="submission" date="2018-04" db="EMBL/GenBank/DDBJ databases">
        <authorList>
            <person name="Eckel V.P."/>
            <person name="Vogel R.F."/>
        </authorList>
    </citation>
    <scope>NUCLEOTIDE SEQUENCE [LARGE SCALE GENOMIC DNA]</scope>
    <source>
        <strain evidence="3">TMW 2.1764</strain>
    </source>
</reference>
<evidence type="ECO:0000256" key="1">
    <source>
        <dbReference type="SAM" id="Phobius"/>
    </source>
</evidence>
<protein>
    <submittedName>
        <fullName evidence="2">EpsG family protein</fullName>
    </submittedName>
</protein>
<feature type="transmembrane region" description="Helical" evidence="1">
    <location>
        <begin position="28"/>
        <end position="49"/>
    </location>
</feature>
<feature type="transmembrane region" description="Helical" evidence="1">
    <location>
        <begin position="163"/>
        <end position="186"/>
    </location>
</feature>
<dbReference type="RefSeq" id="WP_152581194.1">
    <property type="nucleotide sequence ID" value="NZ_QDAG01000008.1"/>
</dbReference>
<keyword evidence="1" id="KW-1133">Transmembrane helix</keyword>
<comment type="caution">
    <text evidence="2">The sequence shown here is derived from an EMBL/GenBank/DDBJ whole genome shotgun (WGS) entry which is preliminary data.</text>
</comment>
<dbReference type="Pfam" id="PF14897">
    <property type="entry name" value="EpsG"/>
    <property type="match status" value="1"/>
</dbReference>
<keyword evidence="3" id="KW-1185">Reference proteome</keyword>
<name>A0A5N6RZK4_9BIFI</name>
<feature type="transmembrane region" description="Helical" evidence="1">
    <location>
        <begin position="198"/>
        <end position="220"/>
    </location>
</feature>
<dbReference type="AlphaFoldDB" id="A0A5N6RZK4"/>
<dbReference type="Proteomes" id="UP000325415">
    <property type="component" value="Unassembled WGS sequence"/>
</dbReference>
<gene>
    <name evidence="2" type="ORF">DDE84_08060</name>
</gene>
<dbReference type="InterPro" id="IPR049458">
    <property type="entry name" value="EpsG-like"/>
</dbReference>
<feature type="transmembrane region" description="Helical" evidence="1">
    <location>
        <begin position="240"/>
        <end position="259"/>
    </location>
</feature>
<accession>A0A5N6RZK4</accession>
<dbReference type="EMBL" id="QDAG01000008">
    <property type="protein sequence ID" value="KAE8127432.1"/>
    <property type="molecule type" value="Genomic_DNA"/>
</dbReference>
<feature type="transmembrane region" description="Helical" evidence="1">
    <location>
        <begin position="321"/>
        <end position="340"/>
    </location>
</feature>
<evidence type="ECO:0000313" key="3">
    <source>
        <dbReference type="Proteomes" id="UP000325415"/>
    </source>
</evidence>
<feature type="transmembrane region" description="Helical" evidence="1">
    <location>
        <begin position="95"/>
        <end position="115"/>
    </location>
</feature>
<proteinExistence type="predicted"/>